<keyword evidence="1" id="KW-1133">Transmembrane helix</keyword>
<keyword evidence="1" id="KW-0812">Transmembrane</keyword>
<comment type="caution">
    <text evidence="2">The sequence shown here is derived from an EMBL/GenBank/DDBJ whole genome shotgun (WGS) entry which is preliminary data.</text>
</comment>
<gene>
    <name evidence="2" type="ORF">GCM10010315_29390</name>
</gene>
<protein>
    <submittedName>
        <fullName evidence="2">SCO3870 family protein</fullName>
    </submittedName>
</protein>
<keyword evidence="1" id="KW-0472">Membrane</keyword>
<evidence type="ECO:0000313" key="3">
    <source>
        <dbReference type="Proteomes" id="UP001500886"/>
    </source>
</evidence>
<dbReference type="EMBL" id="BAAASL010000009">
    <property type="protein sequence ID" value="GAA2717043.1"/>
    <property type="molecule type" value="Genomic_DNA"/>
</dbReference>
<dbReference type="InterPro" id="IPR045643">
    <property type="entry name" value="DUF6405"/>
</dbReference>
<accession>A0ABP6G5Q9</accession>
<organism evidence="2 3">
    <name type="scientific">Streptomyces luteosporeus</name>
    <dbReference type="NCBI Taxonomy" id="173856"/>
    <lineage>
        <taxon>Bacteria</taxon>
        <taxon>Bacillati</taxon>
        <taxon>Actinomycetota</taxon>
        <taxon>Actinomycetes</taxon>
        <taxon>Kitasatosporales</taxon>
        <taxon>Streptomycetaceae</taxon>
        <taxon>Streptomyces</taxon>
    </lineage>
</organism>
<feature type="transmembrane region" description="Helical" evidence="1">
    <location>
        <begin position="39"/>
        <end position="58"/>
    </location>
</feature>
<proteinExistence type="predicted"/>
<reference evidence="3" key="1">
    <citation type="journal article" date="2019" name="Int. J. Syst. Evol. Microbiol.">
        <title>The Global Catalogue of Microorganisms (GCM) 10K type strain sequencing project: providing services to taxonomists for standard genome sequencing and annotation.</title>
        <authorList>
            <consortium name="The Broad Institute Genomics Platform"/>
            <consortium name="The Broad Institute Genome Sequencing Center for Infectious Disease"/>
            <person name="Wu L."/>
            <person name="Ma J."/>
        </authorList>
    </citation>
    <scope>NUCLEOTIDE SEQUENCE [LARGE SCALE GENOMIC DNA]</scope>
    <source>
        <strain evidence="3">JCM 4542</strain>
    </source>
</reference>
<name>A0ABP6G5Q9_9ACTN</name>
<sequence>MKKLFVVAMTTALAVLGTALVLLAFQLRAQGYEQYVEQVTFLAGTVYFTAGMTVVTWFRARRTPLS</sequence>
<evidence type="ECO:0000313" key="2">
    <source>
        <dbReference type="EMBL" id="GAA2717043.1"/>
    </source>
</evidence>
<evidence type="ECO:0000256" key="1">
    <source>
        <dbReference type="SAM" id="Phobius"/>
    </source>
</evidence>
<keyword evidence="3" id="KW-1185">Reference proteome</keyword>
<dbReference type="Proteomes" id="UP001500886">
    <property type="component" value="Unassembled WGS sequence"/>
</dbReference>
<dbReference type="RefSeq" id="WP_344435630.1">
    <property type="nucleotide sequence ID" value="NZ_BAAASL010000009.1"/>
</dbReference>
<dbReference type="Pfam" id="PF19943">
    <property type="entry name" value="DUF6405"/>
    <property type="match status" value="1"/>
</dbReference>